<dbReference type="GO" id="GO:0008168">
    <property type="term" value="F:methyltransferase activity"/>
    <property type="evidence" value="ECO:0007669"/>
    <property type="project" value="UniProtKB-KW"/>
</dbReference>
<protein>
    <submittedName>
        <fullName evidence="1">Class I SAM-dependent methyltransferase</fullName>
    </submittedName>
</protein>
<sequence length="279" mass="30639">MAGFSPEWLALREPADHAARNPQVLAAVGSYFADKTSLSVLDLGCGAGSNLRATYAALPDRQHWTLVDHDAELLAFARERLTDWADEAREQGEELVLAKGDKTITVDTRKVDLNKDLEWVLGWQPDLVTAAALFDLASKRWIERFVAALASQHLPLYAVLTHDGRETWLPEHPADAGIHAAFTDHQHRDKGFGPAAGPDACEIMAESFRKSGFAVSSGDSNWLLDAKRRSLQEALAEGIAAAVGETDRLDARTISEWLAARREAQSAMIGHQDLWARPI</sequence>
<proteinExistence type="predicted"/>
<gene>
    <name evidence="1" type="ORF">NWE54_14655</name>
</gene>
<organism evidence="1">
    <name type="scientific">Bosea sp. NBC_00436</name>
    <dbReference type="NCBI Taxonomy" id="2969620"/>
    <lineage>
        <taxon>Bacteria</taxon>
        <taxon>Pseudomonadati</taxon>
        <taxon>Pseudomonadota</taxon>
        <taxon>Alphaproteobacteria</taxon>
        <taxon>Hyphomicrobiales</taxon>
        <taxon>Boseaceae</taxon>
        <taxon>Bosea</taxon>
    </lineage>
</organism>
<dbReference type="SUPFAM" id="SSF53335">
    <property type="entry name" value="S-adenosyl-L-methionine-dependent methyltransferases"/>
    <property type="match status" value="1"/>
</dbReference>
<reference evidence="1" key="1">
    <citation type="submission" date="2022-08" db="EMBL/GenBank/DDBJ databases">
        <title>Complete Genome Sequences of 2 Bosea sp. soil isolates.</title>
        <authorList>
            <person name="Alvarez Arevalo M."/>
            <person name="Sterndorff E.B."/>
            <person name="Faurdal D."/>
            <person name="Joergensen T.S."/>
            <person name="Weber T."/>
        </authorList>
    </citation>
    <scope>NUCLEOTIDE SEQUENCE</scope>
    <source>
        <strain evidence="1">NBC_00436</strain>
    </source>
</reference>
<dbReference type="GO" id="GO:0032259">
    <property type="term" value="P:methylation"/>
    <property type="evidence" value="ECO:0007669"/>
    <property type="project" value="UniProtKB-KW"/>
</dbReference>
<keyword evidence="1" id="KW-0489">Methyltransferase</keyword>
<keyword evidence="1" id="KW-0808">Transferase</keyword>
<dbReference type="Gene3D" id="3.40.50.150">
    <property type="entry name" value="Vaccinia Virus protein VP39"/>
    <property type="match status" value="1"/>
</dbReference>
<accession>A0A9E7ZUK8</accession>
<dbReference type="EMBL" id="CP102774">
    <property type="protein sequence ID" value="UZF85074.1"/>
    <property type="molecule type" value="Genomic_DNA"/>
</dbReference>
<dbReference type="InterPro" id="IPR029063">
    <property type="entry name" value="SAM-dependent_MTases_sf"/>
</dbReference>
<evidence type="ECO:0000313" key="1">
    <source>
        <dbReference type="EMBL" id="UZF85074.1"/>
    </source>
</evidence>
<name>A0A9E7ZUK8_9HYPH</name>
<dbReference type="AlphaFoldDB" id="A0A9E7ZUK8"/>